<comment type="pathway">
    <text evidence="3 10">Amino-acid biosynthesis; L-leucine biosynthesis; L-leucine from 3-methyl-2-oxobutanoate: step 2/4.</text>
</comment>
<dbReference type="FunFam" id="3.20.19.10:FF:000003">
    <property type="entry name" value="3-isopropylmalate dehydratase small subunit"/>
    <property type="match status" value="1"/>
</dbReference>
<accession>A0A3P3E8K5</accession>
<organism evidence="12 13">
    <name type="scientific">Variovorax beijingensis</name>
    <dbReference type="NCBI Taxonomy" id="2496117"/>
    <lineage>
        <taxon>Bacteria</taxon>
        <taxon>Pseudomonadati</taxon>
        <taxon>Pseudomonadota</taxon>
        <taxon>Betaproteobacteria</taxon>
        <taxon>Burkholderiales</taxon>
        <taxon>Comamonadaceae</taxon>
        <taxon>Variovorax</taxon>
    </lineage>
</organism>
<dbReference type="SUPFAM" id="SSF52016">
    <property type="entry name" value="LeuD/IlvD-like"/>
    <property type="match status" value="1"/>
</dbReference>
<gene>
    <name evidence="10 12" type="primary">leuD</name>
    <name evidence="12" type="ORF">EH244_26275</name>
</gene>
<dbReference type="NCBIfam" id="NF002458">
    <property type="entry name" value="PRK01641.1"/>
    <property type="match status" value="1"/>
</dbReference>
<dbReference type="PANTHER" id="PTHR43345">
    <property type="entry name" value="3-ISOPROPYLMALATE DEHYDRATASE SMALL SUBUNIT 2-RELATED-RELATED"/>
    <property type="match status" value="1"/>
</dbReference>
<dbReference type="InterPro" id="IPR000573">
    <property type="entry name" value="AconitaseA/IPMdHydase_ssu_swvl"/>
</dbReference>
<dbReference type="GO" id="GO:0009098">
    <property type="term" value="P:L-leucine biosynthetic process"/>
    <property type="evidence" value="ECO:0007669"/>
    <property type="project" value="UniProtKB-UniRule"/>
</dbReference>
<evidence type="ECO:0000256" key="5">
    <source>
        <dbReference type="ARBA" id="ARBA00011271"/>
    </source>
</evidence>
<dbReference type="UniPathway" id="UPA00048">
    <property type="reaction ID" value="UER00071"/>
</dbReference>
<name>A0A3P3E8K5_9BURK</name>
<dbReference type="NCBIfam" id="TIGR00171">
    <property type="entry name" value="leuD"/>
    <property type="match status" value="1"/>
</dbReference>
<evidence type="ECO:0000256" key="10">
    <source>
        <dbReference type="HAMAP-Rule" id="MF_01031"/>
    </source>
</evidence>
<sequence>MEPFVHLQGTAAPLPRINVDTDAIIAVQHVYTLSKAGLGKYLFHRWRYAGDGTEAQNFVLNQKSFRPASILVARANFGCGSSREHAVWALADFGFRSIIAPSFASIFYENCIKNGILPVTLPEDTVEALLAMLERNPGETVTVDLRSCQVVFPDRSVHAFEIDEARRNTLLQGLDPITLAANHEEDIAAYQRRDRQARPWVWAQRIDLMNRLS</sequence>
<keyword evidence="9 10" id="KW-0100">Branched-chain amino acid biosynthesis</keyword>
<evidence type="ECO:0000256" key="3">
    <source>
        <dbReference type="ARBA" id="ARBA00004729"/>
    </source>
</evidence>
<keyword evidence="8 10" id="KW-0456">Lyase</keyword>
<dbReference type="InterPro" id="IPR004431">
    <property type="entry name" value="3-IsopropMal_deHydase_ssu"/>
</dbReference>
<dbReference type="InterPro" id="IPR033940">
    <property type="entry name" value="IPMI_Swivel"/>
</dbReference>
<dbReference type="HAMAP" id="MF_01031">
    <property type="entry name" value="LeuD_type1"/>
    <property type="match status" value="1"/>
</dbReference>
<dbReference type="InterPro" id="IPR050075">
    <property type="entry name" value="LeuD"/>
</dbReference>
<comment type="similarity">
    <text evidence="4 10">Belongs to the LeuD family. LeuD type 1 subfamily.</text>
</comment>
<evidence type="ECO:0000256" key="6">
    <source>
        <dbReference type="ARBA" id="ARBA00022430"/>
    </source>
</evidence>
<dbReference type="RefSeq" id="WP_124961242.1">
    <property type="nucleotide sequence ID" value="NZ_CBFHCE010000063.1"/>
</dbReference>
<dbReference type="InterPro" id="IPR015928">
    <property type="entry name" value="Aconitase/3IPM_dehydase_swvl"/>
</dbReference>
<dbReference type="EMBL" id="RQXU01000023">
    <property type="protein sequence ID" value="RRH82800.1"/>
    <property type="molecule type" value="Genomic_DNA"/>
</dbReference>
<comment type="caution">
    <text evidence="12">The sequence shown here is derived from an EMBL/GenBank/DDBJ whole genome shotgun (WGS) entry which is preliminary data.</text>
</comment>
<evidence type="ECO:0000313" key="12">
    <source>
        <dbReference type="EMBL" id="RRH82800.1"/>
    </source>
</evidence>
<dbReference type="GO" id="GO:0009316">
    <property type="term" value="C:3-isopropylmalate dehydratase complex"/>
    <property type="evidence" value="ECO:0007669"/>
    <property type="project" value="InterPro"/>
</dbReference>
<evidence type="ECO:0000256" key="1">
    <source>
        <dbReference type="ARBA" id="ARBA00000491"/>
    </source>
</evidence>
<dbReference type="PANTHER" id="PTHR43345:SF5">
    <property type="entry name" value="3-ISOPROPYLMALATE DEHYDRATASE SMALL SUBUNIT"/>
    <property type="match status" value="1"/>
</dbReference>
<evidence type="ECO:0000256" key="4">
    <source>
        <dbReference type="ARBA" id="ARBA00009845"/>
    </source>
</evidence>
<evidence type="ECO:0000256" key="7">
    <source>
        <dbReference type="ARBA" id="ARBA00022605"/>
    </source>
</evidence>
<comment type="subunit">
    <text evidence="5 10">Heterodimer of LeuC and LeuD.</text>
</comment>
<comment type="catalytic activity">
    <reaction evidence="1 10">
        <text>(2R,3S)-3-isopropylmalate = (2S)-2-isopropylmalate</text>
        <dbReference type="Rhea" id="RHEA:32287"/>
        <dbReference type="ChEBI" id="CHEBI:1178"/>
        <dbReference type="ChEBI" id="CHEBI:35121"/>
        <dbReference type="EC" id="4.2.1.33"/>
    </reaction>
</comment>
<evidence type="ECO:0000256" key="2">
    <source>
        <dbReference type="ARBA" id="ARBA00002695"/>
    </source>
</evidence>
<dbReference type="Gene3D" id="3.20.19.10">
    <property type="entry name" value="Aconitase, domain 4"/>
    <property type="match status" value="1"/>
</dbReference>
<evidence type="ECO:0000259" key="11">
    <source>
        <dbReference type="Pfam" id="PF00694"/>
    </source>
</evidence>
<evidence type="ECO:0000313" key="13">
    <source>
        <dbReference type="Proteomes" id="UP000271590"/>
    </source>
</evidence>
<evidence type="ECO:0000256" key="8">
    <source>
        <dbReference type="ARBA" id="ARBA00023239"/>
    </source>
</evidence>
<comment type="function">
    <text evidence="2 10">Catalyzes the isomerization between 2-isopropylmalate and 3-isopropylmalate, via the formation of 2-isopropylmaleate.</text>
</comment>
<dbReference type="EC" id="4.2.1.33" evidence="10"/>
<keyword evidence="6 10" id="KW-0432">Leucine biosynthesis</keyword>
<proteinExistence type="inferred from homology"/>
<dbReference type="AlphaFoldDB" id="A0A3P3E8K5"/>
<dbReference type="Pfam" id="PF00694">
    <property type="entry name" value="Aconitase_C"/>
    <property type="match status" value="1"/>
</dbReference>
<keyword evidence="7 10" id="KW-0028">Amino-acid biosynthesis</keyword>
<protein>
    <recommendedName>
        <fullName evidence="10">3-isopropylmalate dehydratase small subunit</fullName>
        <ecNumber evidence="10">4.2.1.33</ecNumber>
    </recommendedName>
    <alternativeName>
        <fullName evidence="10">Alpha-IPM isomerase</fullName>
        <shortName evidence="10">IPMI</shortName>
    </alternativeName>
    <alternativeName>
        <fullName evidence="10">Isopropylmalate isomerase</fullName>
    </alternativeName>
</protein>
<dbReference type="CDD" id="cd01577">
    <property type="entry name" value="IPMI_Swivel"/>
    <property type="match status" value="1"/>
</dbReference>
<dbReference type="GO" id="GO:0003861">
    <property type="term" value="F:3-isopropylmalate dehydratase activity"/>
    <property type="evidence" value="ECO:0007669"/>
    <property type="project" value="UniProtKB-UniRule"/>
</dbReference>
<dbReference type="Proteomes" id="UP000271590">
    <property type="component" value="Unassembled WGS sequence"/>
</dbReference>
<reference evidence="12 13" key="1">
    <citation type="submission" date="2018-11" db="EMBL/GenBank/DDBJ databases">
        <title>The genome of Variovorax sp T529.</title>
        <authorList>
            <person name="Gao J."/>
        </authorList>
    </citation>
    <scope>NUCLEOTIDE SEQUENCE [LARGE SCALE GENOMIC DNA]</scope>
    <source>
        <strain evidence="12 13">T529</strain>
    </source>
</reference>
<evidence type="ECO:0000256" key="9">
    <source>
        <dbReference type="ARBA" id="ARBA00023304"/>
    </source>
</evidence>
<feature type="domain" description="Aconitase A/isopropylmalate dehydratase small subunit swivel" evidence="11">
    <location>
        <begin position="1"/>
        <end position="123"/>
    </location>
</feature>